<dbReference type="RefSeq" id="WP_204938730.1">
    <property type="nucleotide sequence ID" value="NZ_BAAAUM010000001.1"/>
</dbReference>
<name>A0A9W6HS02_9MICO</name>
<dbReference type="SUPFAM" id="SSF53850">
    <property type="entry name" value="Periplasmic binding protein-like II"/>
    <property type="match status" value="1"/>
</dbReference>
<dbReference type="InterPro" id="IPR015168">
    <property type="entry name" value="SsuA/THI5"/>
</dbReference>
<dbReference type="NCBIfam" id="TIGR01728">
    <property type="entry name" value="SsuA_fam"/>
    <property type="match status" value="1"/>
</dbReference>
<comment type="similarity">
    <text evidence="2">Belongs to the bacterial solute-binding protein SsuA/TauA family.</text>
</comment>
<keyword evidence="7" id="KW-0449">Lipoprotein</keyword>
<dbReference type="Pfam" id="PF09084">
    <property type="entry name" value="NMT1"/>
    <property type="match status" value="1"/>
</dbReference>
<dbReference type="GO" id="GO:0042626">
    <property type="term" value="F:ATPase-coupled transmembrane transporter activity"/>
    <property type="evidence" value="ECO:0007669"/>
    <property type="project" value="InterPro"/>
</dbReference>
<dbReference type="Proteomes" id="UP001142325">
    <property type="component" value="Unassembled WGS sequence"/>
</dbReference>
<accession>A0A9W6HS02</accession>
<dbReference type="PROSITE" id="PS51257">
    <property type="entry name" value="PROKAR_LIPOPROTEIN"/>
    <property type="match status" value="1"/>
</dbReference>
<proteinExistence type="inferred from homology"/>
<dbReference type="SMART" id="SM00062">
    <property type="entry name" value="PBPb"/>
    <property type="match status" value="1"/>
</dbReference>
<feature type="chain" id="PRO_5040904641" evidence="5">
    <location>
        <begin position="25"/>
        <end position="343"/>
    </location>
</feature>
<dbReference type="PANTHER" id="PTHR30024">
    <property type="entry name" value="ALIPHATIC SULFONATES-BINDING PROTEIN-RELATED"/>
    <property type="match status" value="1"/>
</dbReference>
<evidence type="ECO:0000313" key="8">
    <source>
        <dbReference type="Proteomes" id="UP001142325"/>
    </source>
</evidence>
<keyword evidence="8" id="KW-1185">Reference proteome</keyword>
<evidence type="ECO:0000256" key="4">
    <source>
        <dbReference type="ARBA" id="ARBA00022729"/>
    </source>
</evidence>
<organism evidence="7 8">
    <name type="scientific">Microbacterium keratanolyticum</name>
    <dbReference type="NCBI Taxonomy" id="67574"/>
    <lineage>
        <taxon>Bacteria</taxon>
        <taxon>Bacillati</taxon>
        <taxon>Actinomycetota</taxon>
        <taxon>Actinomycetes</taxon>
        <taxon>Micrococcales</taxon>
        <taxon>Microbacteriaceae</taxon>
        <taxon>Microbacterium</taxon>
    </lineage>
</organism>
<comment type="caution">
    <text evidence="7">The sequence shown here is derived from an EMBL/GenBank/DDBJ whole genome shotgun (WGS) entry which is preliminary data.</text>
</comment>
<feature type="domain" description="Solute-binding protein family 3/N-terminal" evidence="6">
    <location>
        <begin position="48"/>
        <end position="278"/>
    </location>
</feature>
<dbReference type="Gene3D" id="3.40.190.10">
    <property type="entry name" value="Periplasmic binding protein-like II"/>
    <property type="match status" value="2"/>
</dbReference>
<dbReference type="GO" id="GO:0016020">
    <property type="term" value="C:membrane"/>
    <property type="evidence" value="ECO:0007669"/>
    <property type="project" value="InterPro"/>
</dbReference>
<dbReference type="GO" id="GO:0042597">
    <property type="term" value="C:periplasmic space"/>
    <property type="evidence" value="ECO:0007669"/>
    <property type="project" value="UniProtKB-SubCell"/>
</dbReference>
<reference evidence="7" key="2">
    <citation type="submission" date="2023-01" db="EMBL/GenBank/DDBJ databases">
        <authorList>
            <person name="Sun Q."/>
            <person name="Evtushenko L."/>
        </authorList>
    </citation>
    <scope>NUCLEOTIDE SEQUENCE</scope>
    <source>
        <strain evidence="7">VKM Ac-1958</strain>
    </source>
</reference>
<evidence type="ECO:0000256" key="2">
    <source>
        <dbReference type="ARBA" id="ARBA00010742"/>
    </source>
</evidence>
<evidence type="ECO:0000256" key="3">
    <source>
        <dbReference type="ARBA" id="ARBA00022448"/>
    </source>
</evidence>
<sequence length="343" mass="35672">MNIRKSRRGIVAVAVAAAAALALAACAPAAQAPAADGEGAAPAVEFPKVRFGYIADFNGASLLAIADAEGLWDKHGLEVETPVFTNGPLQIQALGTNDLDFGYIGPGAMWLPASGQAEVAAINSLGNADRVIAQPGITSLKDLKGKKIAVPEGTSGDMILTMALKSVGLTINDVEKVAMDPATVVAAFASQQVDAAGIWYPLINTIEAQVPDLEILAENEDFSDEVAFPSAFVANPSFTKANPEATEAVLAVLREAMDFRAANIDETVELTAKMLKGDAAGFASDAKNAKYLTAAELDALTEDGTVATWLTSLNEYFVSAGKLDKPTDASTYYLGEQFVSAGK</sequence>
<dbReference type="AlphaFoldDB" id="A0A9W6HS02"/>
<evidence type="ECO:0000313" key="7">
    <source>
        <dbReference type="EMBL" id="GLK01069.1"/>
    </source>
</evidence>
<reference evidence="7" key="1">
    <citation type="journal article" date="2014" name="Int. J. Syst. Evol. Microbiol.">
        <title>Complete genome sequence of Corynebacterium casei LMG S-19264T (=DSM 44701T), isolated from a smear-ripened cheese.</title>
        <authorList>
            <consortium name="US DOE Joint Genome Institute (JGI-PGF)"/>
            <person name="Walter F."/>
            <person name="Albersmeier A."/>
            <person name="Kalinowski J."/>
            <person name="Ruckert C."/>
        </authorList>
    </citation>
    <scope>NUCLEOTIDE SEQUENCE</scope>
    <source>
        <strain evidence="7">VKM Ac-1958</strain>
    </source>
</reference>
<dbReference type="PROSITE" id="PS51318">
    <property type="entry name" value="TAT"/>
    <property type="match status" value="1"/>
</dbReference>
<dbReference type="InterPro" id="IPR006311">
    <property type="entry name" value="TAT_signal"/>
</dbReference>
<keyword evidence="3" id="KW-0813">Transport</keyword>
<evidence type="ECO:0000256" key="5">
    <source>
        <dbReference type="SAM" id="SignalP"/>
    </source>
</evidence>
<feature type="signal peptide" evidence="5">
    <location>
        <begin position="1"/>
        <end position="24"/>
    </location>
</feature>
<evidence type="ECO:0000256" key="1">
    <source>
        <dbReference type="ARBA" id="ARBA00004418"/>
    </source>
</evidence>
<comment type="subcellular location">
    <subcellularLocation>
        <location evidence="1">Periplasm</location>
    </subcellularLocation>
</comment>
<gene>
    <name evidence="7" type="ORF">GCM10017596_07840</name>
</gene>
<dbReference type="InterPro" id="IPR010067">
    <property type="entry name" value="ABC_SsuA_sub-bd"/>
</dbReference>
<dbReference type="PANTHER" id="PTHR30024:SF47">
    <property type="entry name" value="TAURINE-BINDING PERIPLASMIC PROTEIN"/>
    <property type="match status" value="1"/>
</dbReference>
<dbReference type="InterPro" id="IPR001638">
    <property type="entry name" value="Solute-binding_3/MltF_N"/>
</dbReference>
<dbReference type="EMBL" id="BSET01000001">
    <property type="protein sequence ID" value="GLK01069.1"/>
    <property type="molecule type" value="Genomic_DNA"/>
</dbReference>
<evidence type="ECO:0000259" key="6">
    <source>
        <dbReference type="SMART" id="SM00062"/>
    </source>
</evidence>
<protein>
    <submittedName>
        <fullName evidence="7">Lipoprotein</fullName>
    </submittedName>
</protein>
<keyword evidence="4 5" id="KW-0732">Signal</keyword>